<keyword evidence="4" id="KW-0963">Cytoplasm</keyword>
<dbReference type="InterPro" id="IPR022694">
    <property type="entry name" value="3-OHacyl-CoA_DH"/>
</dbReference>
<dbReference type="InterPro" id="IPR036291">
    <property type="entry name" value="NAD(P)-bd_dom_sf"/>
</dbReference>
<dbReference type="Pfam" id="PF02737">
    <property type="entry name" value="3HCDH_N"/>
    <property type="match status" value="1"/>
</dbReference>
<proteinExistence type="inferred from homology"/>
<keyword evidence="7" id="KW-0520">NAD</keyword>
<dbReference type="Gene3D" id="1.10.1040.10">
    <property type="entry name" value="N-(1-d-carboxylethyl)-l-norvaline Dehydrogenase, domain 2"/>
    <property type="match status" value="1"/>
</dbReference>
<keyword evidence="14" id="KW-1185">Reference proteome</keyword>
<evidence type="ECO:0000256" key="9">
    <source>
        <dbReference type="ARBA" id="ARBA00042709"/>
    </source>
</evidence>
<evidence type="ECO:0000313" key="14">
    <source>
        <dbReference type="Proteomes" id="UP000664203"/>
    </source>
</evidence>
<dbReference type="GO" id="GO:0006631">
    <property type="term" value="P:fatty acid metabolic process"/>
    <property type="evidence" value="ECO:0007669"/>
    <property type="project" value="InterPro"/>
</dbReference>
<feature type="domain" description="3-hydroxyacyl-CoA dehydrogenase C-terminal" evidence="11">
    <location>
        <begin position="207"/>
        <end position="275"/>
    </location>
</feature>
<evidence type="ECO:0000256" key="4">
    <source>
        <dbReference type="ARBA" id="ARBA00022490"/>
    </source>
</evidence>
<feature type="domain" description="3-hydroxyacyl-CoA dehydrogenase NAD binding" evidence="12">
    <location>
        <begin position="8"/>
        <end position="203"/>
    </location>
</feature>
<dbReference type="InterPro" id="IPR006108">
    <property type="entry name" value="3HC_DH_C"/>
</dbReference>
<dbReference type="PANTHER" id="PTHR48075:SF1">
    <property type="entry name" value="LAMBDA-CRYSTALLIN HOMOLOG"/>
    <property type="match status" value="1"/>
</dbReference>
<dbReference type="GO" id="GO:0070403">
    <property type="term" value="F:NAD+ binding"/>
    <property type="evidence" value="ECO:0007669"/>
    <property type="project" value="InterPro"/>
</dbReference>
<comment type="similarity">
    <text evidence="2">Belongs to the 3-hydroxyacyl-CoA dehydrogenase family.</text>
</comment>
<dbReference type="EC" id="1.1.1.45" evidence="8"/>
<keyword evidence="5" id="KW-0597">Phosphoprotein</keyword>
<comment type="subcellular location">
    <subcellularLocation>
        <location evidence="1">Cytoplasm</location>
    </subcellularLocation>
</comment>
<dbReference type="InterPro" id="IPR008927">
    <property type="entry name" value="6-PGluconate_DH-like_C_sf"/>
</dbReference>
<dbReference type="GO" id="GO:0005737">
    <property type="term" value="C:cytoplasm"/>
    <property type="evidence" value="ECO:0007669"/>
    <property type="project" value="UniProtKB-SubCell"/>
</dbReference>
<dbReference type="EMBL" id="CAJPDR010000041">
    <property type="protein sequence ID" value="CAF9910263.1"/>
    <property type="molecule type" value="Genomic_DNA"/>
</dbReference>
<evidence type="ECO:0000256" key="1">
    <source>
        <dbReference type="ARBA" id="ARBA00004496"/>
    </source>
</evidence>
<dbReference type="InterPro" id="IPR006176">
    <property type="entry name" value="3-OHacyl-CoA_DH_NAD-bd"/>
</dbReference>
<evidence type="ECO:0000256" key="8">
    <source>
        <dbReference type="ARBA" id="ARBA00038962"/>
    </source>
</evidence>
<dbReference type="SUPFAM" id="SSF51735">
    <property type="entry name" value="NAD(P)-binding Rossmann-fold domains"/>
    <property type="match status" value="1"/>
</dbReference>
<comment type="subunit">
    <text evidence="3">Homodimer.</text>
</comment>
<evidence type="ECO:0000259" key="12">
    <source>
        <dbReference type="Pfam" id="PF02737"/>
    </source>
</evidence>
<evidence type="ECO:0000259" key="11">
    <source>
        <dbReference type="Pfam" id="PF00725"/>
    </source>
</evidence>
<evidence type="ECO:0000256" key="5">
    <source>
        <dbReference type="ARBA" id="ARBA00022553"/>
    </source>
</evidence>
<dbReference type="InterPro" id="IPR006180">
    <property type="entry name" value="3-OHacyl-CoA_DH_CS"/>
</dbReference>
<dbReference type="Proteomes" id="UP000664203">
    <property type="component" value="Unassembled WGS sequence"/>
</dbReference>
<dbReference type="Pfam" id="PF00725">
    <property type="entry name" value="3HCDH"/>
    <property type="match status" value="1"/>
</dbReference>
<accession>A0A8H3ERE9</accession>
<organism evidence="13 14">
    <name type="scientific">Alectoria fallacina</name>
    <dbReference type="NCBI Taxonomy" id="1903189"/>
    <lineage>
        <taxon>Eukaryota</taxon>
        <taxon>Fungi</taxon>
        <taxon>Dikarya</taxon>
        <taxon>Ascomycota</taxon>
        <taxon>Pezizomycotina</taxon>
        <taxon>Lecanoromycetes</taxon>
        <taxon>OSLEUM clade</taxon>
        <taxon>Lecanoromycetidae</taxon>
        <taxon>Lecanorales</taxon>
        <taxon>Lecanorineae</taxon>
        <taxon>Parmeliaceae</taxon>
        <taxon>Alectoria</taxon>
    </lineage>
</organism>
<dbReference type="InterPro" id="IPR013328">
    <property type="entry name" value="6PGD_dom2"/>
</dbReference>
<evidence type="ECO:0000256" key="10">
    <source>
        <dbReference type="PIRSR" id="PIRSR000105-1"/>
    </source>
</evidence>
<dbReference type="SUPFAM" id="SSF48179">
    <property type="entry name" value="6-phosphogluconate dehydrogenase C-terminal domain-like"/>
    <property type="match status" value="1"/>
</dbReference>
<dbReference type="GO" id="GO:0050104">
    <property type="term" value="F:L-gulonate 3-dehydrogenase activity"/>
    <property type="evidence" value="ECO:0007669"/>
    <property type="project" value="UniProtKB-EC"/>
</dbReference>
<evidence type="ECO:0000256" key="7">
    <source>
        <dbReference type="ARBA" id="ARBA00023027"/>
    </source>
</evidence>
<evidence type="ECO:0000313" key="13">
    <source>
        <dbReference type="EMBL" id="CAF9910263.1"/>
    </source>
</evidence>
<comment type="caution">
    <text evidence="13">The sequence shown here is derived from an EMBL/GenBank/DDBJ whole genome shotgun (WGS) entry which is preliminary data.</text>
</comment>
<dbReference type="PANTHER" id="PTHR48075">
    <property type="entry name" value="3-HYDROXYACYL-COA DEHYDROGENASE FAMILY PROTEIN"/>
    <property type="match status" value="1"/>
</dbReference>
<evidence type="ECO:0000256" key="2">
    <source>
        <dbReference type="ARBA" id="ARBA00009463"/>
    </source>
</evidence>
<evidence type="ECO:0000256" key="6">
    <source>
        <dbReference type="ARBA" id="ARBA00023002"/>
    </source>
</evidence>
<dbReference type="AlphaFoldDB" id="A0A8H3ERE9"/>
<gene>
    <name evidence="13" type="ORF">ALECFALPRED_006445</name>
</gene>
<reference evidence="13" key="1">
    <citation type="submission" date="2021-03" db="EMBL/GenBank/DDBJ databases">
        <authorList>
            <person name="Tagirdzhanova G."/>
        </authorList>
    </citation>
    <scope>NUCLEOTIDE SEQUENCE</scope>
</reference>
<protein>
    <recommendedName>
        <fullName evidence="9">L-gulonate 3-dehydrogenase</fullName>
        <ecNumber evidence="8">1.1.1.45</ecNumber>
    </recommendedName>
    <alternativeName>
        <fullName evidence="9">L-gulonate 3-dehydrogenase</fullName>
    </alternativeName>
</protein>
<feature type="site" description="Important for catalytic activity" evidence="10">
    <location>
        <position position="160"/>
    </location>
</feature>
<dbReference type="OrthoDB" id="2021159at2759"/>
<dbReference type="PROSITE" id="PS00067">
    <property type="entry name" value="3HCDH"/>
    <property type="match status" value="1"/>
</dbReference>
<sequence length="328" mass="35584">MSQSNPLQITLIGAGTIGLSFVALHFQHAVSPGAPTLELTIHDSRPDIEEYILQTLPAYIDADITKKPYVAGGFDITLRDVQKRSRSNTLIVDDNLESAVSKASIIQEQGPESAAFKTALWPKVEQHCPPDALLWSSTSGISASIQSTHMKDRSRLIVAHPWNPPHVMPLIEVVPSPHTSPEVITRTMGFWKSMGKVPVLLQKEITGFVGNRLAFALLREAIHLVNEGVASVKDIDSVMENSLGPRWAISGPFKSYQAGGGEGGIEAFFNNIGGTVQACWNDAGKVNMGEGWEERIYNQTGEAYGVVDTKRRDAKTRTVLGGARSSGE</sequence>
<dbReference type="PIRSF" id="PIRSF000105">
    <property type="entry name" value="HCDH"/>
    <property type="match status" value="1"/>
</dbReference>
<dbReference type="Gene3D" id="3.40.50.720">
    <property type="entry name" value="NAD(P)-binding Rossmann-like Domain"/>
    <property type="match status" value="1"/>
</dbReference>
<name>A0A8H3ERE9_9LECA</name>
<evidence type="ECO:0000256" key="3">
    <source>
        <dbReference type="ARBA" id="ARBA00011738"/>
    </source>
</evidence>
<keyword evidence="6" id="KW-0560">Oxidoreductase</keyword>